<dbReference type="EMBL" id="LGTL01000005">
    <property type="protein sequence ID" value="KPA81959.1"/>
    <property type="molecule type" value="Genomic_DNA"/>
</dbReference>
<dbReference type="OMA" id="CIFYDEL"/>
<evidence type="ECO:0000256" key="1">
    <source>
        <dbReference type="SAM" id="MobiDB-lite"/>
    </source>
</evidence>
<feature type="compositionally biased region" description="Basic residues" evidence="1">
    <location>
        <begin position="616"/>
        <end position="631"/>
    </location>
</feature>
<dbReference type="OrthoDB" id="271993at2759"/>
<protein>
    <submittedName>
        <fullName evidence="2">Uncharacterized protein</fullName>
    </submittedName>
</protein>
<accession>A0A0M9G4I0</accession>
<name>A0A0M9G4I0_LEPPY</name>
<evidence type="ECO:0000313" key="2">
    <source>
        <dbReference type="EMBL" id="KPA81959.1"/>
    </source>
</evidence>
<gene>
    <name evidence="2" type="ORF">ABB37_03146</name>
</gene>
<feature type="compositionally biased region" description="Basic and acidic residues" evidence="1">
    <location>
        <begin position="403"/>
        <end position="414"/>
    </location>
</feature>
<keyword evidence="3" id="KW-1185">Reference proteome</keyword>
<feature type="compositionally biased region" description="Low complexity" evidence="1">
    <location>
        <begin position="687"/>
        <end position="699"/>
    </location>
</feature>
<evidence type="ECO:0000313" key="3">
    <source>
        <dbReference type="Proteomes" id="UP000037923"/>
    </source>
</evidence>
<feature type="compositionally biased region" description="Low complexity" evidence="1">
    <location>
        <begin position="669"/>
        <end position="679"/>
    </location>
</feature>
<feature type="compositionally biased region" description="Low complexity" evidence="1">
    <location>
        <begin position="386"/>
        <end position="400"/>
    </location>
</feature>
<feature type="region of interest" description="Disordered" evidence="1">
    <location>
        <begin position="40"/>
        <end position="68"/>
    </location>
</feature>
<sequence length="726" mass="78842">MVKKTDTYVRVLRPGESMMLGRKFSELEIVLFRPKQHTRFEENQLSDQQTEADAAGPDRDSTSKESVNCFSSATTAPTATKVTFTMGPGSAEAAHADRKKNETAAAALNAANGLTRDAALELLSDEGTGSLVGKRGSNGGNEVRFGDFAADAPLFFDTTVCIFYDELTKMDYVATGRTTADSKGMHYIPHLVVLGDEAGTGAYCNYNITRPDGESLLGNNNDAFEDDDDVLVSRNAANNGPITMGAADGVAVNLRQLGTCTGFIVCATLFGKDASLNREPNVFYMIRKLRSPSPLCLVPLCVSGELSKSCISLMIRKIKVHGDSTWEVVNVNEGLPLQDVKSLVLKLQNRGLKDPAHFTRDFEISSSSNRASDGTYGAVEENIVKSSSDSSNSELDNSFSQKHLSEAQEQERSFTSECASFSADRHNPATQTRGGRTFSGLLVHVPRVTREGRRQYNVGRSHVQSNLFDGDASEEDEVLDDAMRAVVPCYANTSLIRYDDGAYNVGSKVEKLVTHYIDHREMYGLDTARHRLTGGGGAAVAKDGVSKEILPPLLGGTRGRSSADWGTPIPVLDRCQVDEKDNIAARPELPPDLLVTSQDRRLAAAMMQRRGSFHPALKKRQSILGRGRRSSSIRPSVARRGPSRPSRTVGKEKRNPRRRQKADRKAARTKSVAADSAARAGGGRGADGMPRVRSASRNPSPSPPRSKRHQLKAHISSTKHKGDGKR</sequence>
<dbReference type="Proteomes" id="UP000037923">
    <property type="component" value="Unassembled WGS sequence"/>
</dbReference>
<comment type="caution">
    <text evidence="2">The sequence shown here is derived from an EMBL/GenBank/DDBJ whole genome shotgun (WGS) entry which is preliminary data.</text>
</comment>
<dbReference type="AlphaFoldDB" id="A0A0M9G4I0"/>
<proteinExistence type="predicted"/>
<reference evidence="2 3" key="1">
    <citation type="submission" date="2015-07" db="EMBL/GenBank/DDBJ databases">
        <title>High-quality genome of monoxenous trypanosomatid Leptomonas pyrrhocoris.</title>
        <authorList>
            <person name="Flegontov P."/>
            <person name="Butenko A."/>
            <person name="Firsov S."/>
            <person name="Vlcek C."/>
            <person name="Logacheva M.D."/>
            <person name="Field M."/>
            <person name="Filatov D."/>
            <person name="Flegontova O."/>
            <person name="Gerasimov E."/>
            <person name="Jackson A.P."/>
            <person name="Kelly S."/>
            <person name="Opperdoes F."/>
            <person name="O'Reilly A."/>
            <person name="Votypka J."/>
            <person name="Yurchenko V."/>
            <person name="Lukes J."/>
        </authorList>
    </citation>
    <scope>NUCLEOTIDE SEQUENCE [LARGE SCALE GENOMIC DNA]</scope>
    <source>
        <strain evidence="2">H10</strain>
    </source>
</reference>
<feature type="region of interest" description="Disordered" evidence="1">
    <location>
        <begin position="608"/>
        <end position="726"/>
    </location>
</feature>
<organism evidence="2 3">
    <name type="scientific">Leptomonas pyrrhocoris</name>
    <name type="common">Firebug parasite</name>
    <dbReference type="NCBI Taxonomy" id="157538"/>
    <lineage>
        <taxon>Eukaryota</taxon>
        <taxon>Discoba</taxon>
        <taxon>Euglenozoa</taxon>
        <taxon>Kinetoplastea</taxon>
        <taxon>Metakinetoplastina</taxon>
        <taxon>Trypanosomatida</taxon>
        <taxon>Trypanosomatidae</taxon>
        <taxon>Leishmaniinae</taxon>
        <taxon>Leptomonas</taxon>
    </lineage>
</organism>
<dbReference type="RefSeq" id="XP_015660398.1">
    <property type="nucleotide sequence ID" value="XM_015800391.1"/>
</dbReference>
<feature type="region of interest" description="Disordered" evidence="1">
    <location>
        <begin position="385"/>
        <end position="435"/>
    </location>
</feature>
<dbReference type="GeneID" id="26903437"/>
<feature type="compositionally biased region" description="Basic residues" evidence="1">
    <location>
        <begin position="705"/>
        <end position="726"/>
    </location>
</feature>
<dbReference type="VEuPathDB" id="TriTrypDB:LpyrH10_05_0060"/>